<keyword evidence="5" id="KW-1185">Reference proteome</keyword>
<reference evidence="4 5" key="1">
    <citation type="journal article" date="2009" name="Stand. Genomic Sci.">
        <title>Complete genome sequence of Actinosynnema mirum type strain (101).</title>
        <authorList>
            <person name="Land M."/>
            <person name="Lapidus A."/>
            <person name="Mayilraj S."/>
            <person name="Chen F."/>
            <person name="Copeland A."/>
            <person name="Del Rio T.G."/>
            <person name="Nolan M."/>
            <person name="Lucas S."/>
            <person name="Tice H."/>
            <person name="Cheng J.F."/>
            <person name="Chertkov O."/>
            <person name="Bruce D."/>
            <person name="Goodwin L."/>
            <person name="Pitluck S."/>
            <person name="Rohde M."/>
            <person name="Goker M."/>
            <person name="Pati A."/>
            <person name="Ivanova N."/>
            <person name="Mavromatis K."/>
            <person name="Chen A."/>
            <person name="Palaniappan K."/>
            <person name="Hauser L."/>
            <person name="Chang Y.J."/>
            <person name="Jeffries C.C."/>
            <person name="Brettin T."/>
            <person name="Detter J.C."/>
            <person name="Han C."/>
            <person name="Chain P."/>
            <person name="Tindall B.J."/>
            <person name="Bristow J."/>
            <person name="Eisen J.A."/>
            <person name="Markowitz V."/>
            <person name="Hugenholtz P."/>
            <person name="Kyrpides N.C."/>
            <person name="Klenk H.P."/>
        </authorList>
    </citation>
    <scope>NUCLEOTIDE SEQUENCE [LARGE SCALE GENOMIC DNA]</scope>
    <source>
        <strain evidence="5">ATCC 29888 / DSM 43827 / JCM 3225 / NBRC 14064 / NCIMB 13271 / NRRL B-12336 / IMRU 3971 / 101</strain>
    </source>
</reference>
<evidence type="ECO:0000259" key="3">
    <source>
        <dbReference type="Pfam" id="PF08044"/>
    </source>
</evidence>
<keyword evidence="2" id="KW-0812">Transmembrane</keyword>
<dbReference type="Pfam" id="PF08044">
    <property type="entry name" value="DUF1707"/>
    <property type="match status" value="1"/>
</dbReference>
<evidence type="ECO:0000256" key="2">
    <source>
        <dbReference type="SAM" id="Phobius"/>
    </source>
</evidence>
<proteinExistence type="predicted"/>
<dbReference type="HOGENOM" id="CLU_1458362_0_0_11"/>
<dbReference type="Proteomes" id="UP000002213">
    <property type="component" value="Chromosome"/>
</dbReference>
<keyword evidence="2" id="KW-1133">Transmembrane helix</keyword>
<dbReference type="AlphaFoldDB" id="C6WM02"/>
<dbReference type="RefSeq" id="WP_015805268.1">
    <property type="nucleotide sequence ID" value="NC_013093.1"/>
</dbReference>
<gene>
    <name evidence="4" type="ordered locus">Amir_6589</name>
</gene>
<protein>
    <recommendedName>
        <fullName evidence="3">DUF1707 domain-containing protein</fullName>
    </recommendedName>
</protein>
<dbReference type="EMBL" id="CP001630">
    <property type="protein sequence ID" value="ACU40387.1"/>
    <property type="molecule type" value="Genomic_DNA"/>
</dbReference>
<dbReference type="InterPro" id="IPR012551">
    <property type="entry name" value="DUF1707_SHOCT-like"/>
</dbReference>
<feature type="transmembrane region" description="Helical" evidence="2">
    <location>
        <begin position="139"/>
        <end position="157"/>
    </location>
</feature>
<name>C6WM02_ACTMD</name>
<feature type="compositionally biased region" description="Low complexity" evidence="1">
    <location>
        <begin position="98"/>
        <end position="116"/>
    </location>
</feature>
<feature type="domain" description="DUF1707" evidence="3">
    <location>
        <begin position="4"/>
        <end position="50"/>
    </location>
</feature>
<dbReference type="STRING" id="446462.Amir_6589"/>
<sequence>MTAEERDKAQALEVLGEARAEGRISEGELRRRSGEVRAASTYAELTAALTGPPRPEAPQAPPERASWLSALVNGWRSQDPSVPRSADHLPAAEPPRAEPGSARSRSAEASARQEGAPADRPEWATTLVNAWNSRDLSDALSVLAVVVFLVWGLAALRAEIMPHPWWIWVALAAMVTRFGRSGDGA</sequence>
<feature type="region of interest" description="Disordered" evidence="1">
    <location>
        <begin position="77"/>
        <end position="121"/>
    </location>
</feature>
<evidence type="ECO:0000313" key="4">
    <source>
        <dbReference type="EMBL" id="ACU40387.1"/>
    </source>
</evidence>
<evidence type="ECO:0000256" key="1">
    <source>
        <dbReference type="SAM" id="MobiDB-lite"/>
    </source>
</evidence>
<organism evidence="4 5">
    <name type="scientific">Actinosynnema mirum (strain ATCC 29888 / DSM 43827 / JCM 3225 / NBRC 14064 / NCIMB 13271 / NRRL B-12336 / IMRU 3971 / 101)</name>
    <dbReference type="NCBI Taxonomy" id="446462"/>
    <lineage>
        <taxon>Bacteria</taxon>
        <taxon>Bacillati</taxon>
        <taxon>Actinomycetota</taxon>
        <taxon>Actinomycetes</taxon>
        <taxon>Pseudonocardiales</taxon>
        <taxon>Pseudonocardiaceae</taxon>
        <taxon>Actinosynnema</taxon>
    </lineage>
</organism>
<keyword evidence="2" id="KW-0472">Membrane</keyword>
<evidence type="ECO:0000313" key="5">
    <source>
        <dbReference type="Proteomes" id="UP000002213"/>
    </source>
</evidence>
<dbReference type="KEGG" id="ami:Amir_6589"/>
<dbReference type="OrthoDB" id="3534574at2"/>
<accession>C6WM02</accession>